<reference evidence="2 3" key="1">
    <citation type="submission" date="2019-09" db="EMBL/GenBank/DDBJ databases">
        <title>Chitinophaga ginsengihumi sp. nov., isolated from soil of ginseng rhizosphere.</title>
        <authorList>
            <person name="Lee J."/>
        </authorList>
    </citation>
    <scope>NUCLEOTIDE SEQUENCE [LARGE SCALE GENOMIC DNA]</scope>
    <source>
        <strain evidence="2 3">BN140078</strain>
    </source>
</reference>
<keyword evidence="1" id="KW-0812">Transmembrane</keyword>
<dbReference type="AlphaFoldDB" id="A0A5B2VUK4"/>
<feature type="transmembrane region" description="Helical" evidence="1">
    <location>
        <begin position="89"/>
        <end position="107"/>
    </location>
</feature>
<organism evidence="2 3">
    <name type="scientific">Chitinophaga agrisoli</name>
    <dbReference type="NCBI Taxonomy" id="2607653"/>
    <lineage>
        <taxon>Bacteria</taxon>
        <taxon>Pseudomonadati</taxon>
        <taxon>Bacteroidota</taxon>
        <taxon>Chitinophagia</taxon>
        <taxon>Chitinophagales</taxon>
        <taxon>Chitinophagaceae</taxon>
        <taxon>Chitinophaga</taxon>
    </lineage>
</organism>
<sequence>MVVIITGLIAGSLDLVAAVLLFISRSKQNPSLLFRYITSAALGPSAFSGGAQMVLLGVCFHYLIALCWTVLYLTLFSRVLACTALLTNAIIYGLFVWVIMNLVVLPLSKAAPRPFSASFALINIVILIIAIGLPCAYAAKHYPLLLPGF</sequence>
<gene>
    <name evidence="2" type="ORF">F0L74_09515</name>
</gene>
<dbReference type="EMBL" id="VUOC01000002">
    <property type="protein sequence ID" value="KAA2242755.1"/>
    <property type="molecule type" value="Genomic_DNA"/>
</dbReference>
<comment type="caution">
    <text evidence="2">The sequence shown here is derived from an EMBL/GenBank/DDBJ whole genome shotgun (WGS) entry which is preliminary data.</text>
</comment>
<keyword evidence="3" id="KW-1185">Reference proteome</keyword>
<proteinExistence type="predicted"/>
<feature type="transmembrane region" description="Helical" evidence="1">
    <location>
        <begin position="119"/>
        <end position="139"/>
    </location>
</feature>
<evidence type="ECO:0000313" key="2">
    <source>
        <dbReference type="EMBL" id="KAA2242755.1"/>
    </source>
</evidence>
<name>A0A5B2VUK4_9BACT</name>
<reference evidence="2 3" key="2">
    <citation type="submission" date="2019-09" db="EMBL/GenBank/DDBJ databases">
        <authorList>
            <person name="Jin C."/>
        </authorList>
    </citation>
    <scope>NUCLEOTIDE SEQUENCE [LARGE SCALE GENOMIC DNA]</scope>
    <source>
        <strain evidence="2 3">BN140078</strain>
    </source>
</reference>
<protein>
    <submittedName>
        <fullName evidence="2">Uncharacterized protein</fullName>
    </submittedName>
</protein>
<dbReference type="RefSeq" id="WP_149837628.1">
    <property type="nucleotide sequence ID" value="NZ_VUOC01000002.1"/>
</dbReference>
<dbReference type="Proteomes" id="UP000324611">
    <property type="component" value="Unassembled WGS sequence"/>
</dbReference>
<keyword evidence="1" id="KW-1133">Transmembrane helix</keyword>
<accession>A0A5B2VUK4</accession>
<feature type="transmembrane region" description="Helical" evidence="1">
    <location>
        <begin position="54"/>
        <end position="77"/>
    </location>
</feature>
<evidence type="ECO:0000313" key="3">
    <source>
        <dbReference type="Proteomes" id="UP000324611"/>
    </source>
</evidence>
<feature type="transmembrane region" description="Helical" evidence="1">
    <location>
        <begin position="6"/>
        <end position="23"/>
    </location>
</feature>
<keyword evidence="1" id="KW-0472">Membrane</keyword>
<evidence type="ECO:0000256" key="1">
    <source>
        <dbReference type="SAM" id="Phobius"/>
    </source>
</evidence>